<reference evidence="22 23" key="1">
    <citation type="submission" date="2019-06" db="EMBL/GenBank/DDBJ databases">
        <authorList>
            <person name="Jiang L."/>
        </authorList>
    </citation>
    <scope>NUCLEOTIDE SEQUENCE [LARGE SCALE GENOMIC DNA]</scope>
    <source>
        <strain evidence="22 23">YIM 48858</strain>
    </source>
</reference>
<evidence type="ECO:0000256" key="15">
    <source>
        <dbReference type="ARBA" id="ARBA00023012"/>
    </source>
</evidence>
<keyword evidence="8" id="KW-0597">Phosphoprotein</keyword>
<dbReference type="InterPro" id="IPR036890">
    <property type="entry name" value="HATPase_C_sf"/>
</dbReference>
<evidence type="ECO:0000256" key="8">
    <source>
        <dbReference type="ARBA" id="ARBA00022553"/>
    </source>
</evidence>
<evidence type="ECO:0000256" key="16">
    <source>
        <dbReference type="ARBA" id="ARBA00023014"/>
    </source>
</evidence>
<dbReference type="GO" id="GO:0005524">
    <property type="term" value="F:ATP binding"/>
    <property type="evidence" value="ECO:0007669"/>
    <property type="project" value="UniProtKB-KW"/>
</dbReference>
<dbReference type="GO" id="GO:0046872">
    <property type="term" value="F:metal ion binding"/>
    <property type="evidence" value="ECO:0007669"/>
    <property type="project" value="UniProtKB-KW"/>
</dbReference>
<evidence type="ECO:0000256" key="6">
    <source>
        <dbReference type="ARBA" id="ARBA00022485"/>
    </source>
</evidence>
<dbReference type="AlphaFoldDB" id="A0A5C4N9P9"/>
<evidence type="ECO:0000256" key="5">
    <source>
        <dbReference type="ARBA" id="ARBA00017322"/>
    </source>
</evidence>
<evidence type="ECO:0000256" key="14">
    <source>
        <dbReference type="ARBA" id="ARBA00023004"/>
    </source>
</evidence>
<dbReference type="Pfam" id="PF02518">
    <property type="entry name" value="HATPase_c"/>
    <property type="match status" value="1"/>
</dbReference>
<keyword evidence="20" id="KW-1133">Transmembrane helix</keyword>
<evidence type="ECO:0000256" key="1">
    <source>
        <dbReference type="ARBA" id="ARBA00000085"/>
    </source>
</evidence>
<comment type="function">
    <text evidence="17">Member of the two-component regulatory system NreB/NreC involved in the control of dissimilatory nitrate/nitrite reduction in response to oxygen. NreB functions as a direct oxygen sensor histidine kinase which is autophosphorylated, in the absence of oxygen, probably at the conserved histidine residue, and transfers its phosphate group probably to a conserved aspartate residue of NreC. NreB/NreC activates the expression of the nitrate (narGHJI) and nitrite (nir) reductase operons, as well as the putative nitrate transporter gene narT.</text>
</comment>
<evidence type="ECO:0000256" key="20">
    <source>
        <dbReference type="SAM" id="Phobius"/>
    </source>
</evidence>
<evidence type="ECO:0000256" key="17">
    <source>
        <dbReference type="ARBA" id="ARBA00024827"/>
    </source>
</evidence>
<dbReference type="PANTHER" id="PTHR24421:SF10">
    <property type="entry name" value="NITRATE_NITRITE SENSOR PROTEIN NARQ"/>
    <property type="match status" value="1"/>
</dbReference>
<sequence>MVRIGAVHRWSSLSLSRQFVLLSMFLMLASIGLLGQWMSSRIEAAVKEDVGIRASVYLEHFLEPYLTDLADGGGLSPDSIDTIDRALAASSASLNVVATKVWSPEGVILYATDPSLRGRQFPVDGGLSKALTGATAIETSDWDDAGLASSDPMLLEVYVPIRRHAEGPILAVAEFYQDTTALMDIVAWTRVQTWVIVGVVTVAVLAGLYLIVAQGNSLIVRQQGELNEKVKELTRLLNHNEFLRRRIQQASSRSAEDAELNLRRIGADIHDGIGQLLTIALLKLEQVFPEECGRGPDYQVIRGMLEDAMTEVRAMVSGLTLPHIQERSLVEAVDMVVMKHRHRTSTEVLLTLADDLGEVNSAVKLAICRFVQEGLNNAYKHAAGVGQSVTLRRSGQFVAVTVSDRGPGITPHRDNGKRQPLGLIGLRNRVESLGGEFAITSAPGQGTTVSAYFPQDV</sequence>
<evidence type="ECO:0000256" key="13">
    <source>
        <dbReference type="ARBA" id="ARBA00022840"/>
    </source>
</evidence>
<dbReference type="PROSITE" id="PS50109">
    <property type="entry name" value="HIS_KIN"/>
    <property type="match status" value="1"/>
</dbReference>
<feature type="transmembrane region" description="Helical" evidence="20">
    <location>
        <begin position="19"/>
        <end position="38"/>
    </location>
</feature>
<proteinExistence type="predicted"/>
<dbReference type="GO" id="GO:0051539">
    <property type="term" value="F:4 iron, 4 sulfur cluster binding"/>
    <property type="evidence" value="ECO:0007669"/>
    <property type="project" value="UniProtKB-KW"/>
</dbReference>
<accession>A0A5C4N9P9</accession>
<keyword evidence="14" id="KW-0408">Iron</keyword>
<evidence type="ECO:0000256" key="10">
    <source>
        <dbReference type="ARBA" id="ARBA00022723"/>
    </source>
</evidence>
<dbReference type="Proteomes" id="UP000305709">
    <property type="component" value="Unassembled WGS sequence"/>
</dbReference>
<dbReference type="CDD" id="cd16917">
    <property type="entry name" value="HATPase_UhpB-NarQ-NarX-like"/>
    <property type="match status" value="1"/>
</dbReference>
<protein>
    <recommendedName>
        <fullName evidence="5">Oxygen sensor histidine kinase NreB</fullName>
        <ecNumber evidence="4">2.7.13.3</ecNumber>
    </recommendedName>
    <alternativeName>
        <fullName evidence="18">Nitrogen regulation protein B</fullName>
    </alternativeName>
</protein>
<comment type="cofactor">
    <cofactor evidence="2">
        <name>[4Fe-4S] cluster</name>
        <dbReference type="ChEBI" id="CHEBI:49883"/>
    </cofactor>
</comment>
<evidence type="ECO:0000256" key="12">
    <source>
        <dbReference type="ARBA" id="ARBA00022777"/>
    </source>
</evidence>
<feature type="coiled-coil region" evidence="19">
    <location>
        <begin position="226"/>
        <end position="253"/>
    </location>
</feature>
<dbReference type="GO" id="GO:0046983">
    <property type="term" value="F:protein dimerization activity"/>
    <property type="evidence" value="ECO:0007669"/>
    <property type="project" value="InterPro"/>
</dbReference>
<comment type="caution">
    <text evidence="22">The sequence shown here is derived from an EMBL/GenBank/DDBJ whole genome shotgun (WGS) entry which is preliminary data.</text>
</comment>
<dbReference type="InterPro" id="IPR004358">
    <property type="entry name" value="Sig_transdc_His_kin-like_C"/>
</dbReference>
<dbReference type="InterPro" id="IPR050482">
    <property type="entry name" value="Sensor_HK_TwoCompSys"/>
</dbReference>
<evidence type="ECO:0000256" key="3">
    <source>
        <dbReference type="ARBA" id="ARBA00004496"/>
    </source>
</evidence>
<organism evidence="22 23">
    <name type="scientific">Rubellimicrobium roseum</name>
    <dbReference type="NCBI Taxonomy" id="687525"/>
    <lineage>
        <taxon>Bacteria</taxon>
        <taxon>Pseudomonadati</taxon>
        <taxon>Pseudomonadota</taxon>
        <taxon>Alphaproteobacteria</taxon>
        <taxon>Rhodobacterales</taxon>
        <taxon>Roseobacteraceae</taxon>
        <taxon>Rubellimicrobium</taxon>
    </lineage>
</organism>
<dbReference type="SUPFAM" id="SSF55874">
    <property type="entry name" value="ATPase domain of HSP90 chaperone/DNA topoisomerase II/histidine kinase"/>
    <property type="match status" value="1"/>
</dbReference>
<dbReference type="Gene3D" id="1.20.5.1930">
    <property type="match status" value="1"/>
</dbReference>
<dbReference type="RefSeq" id="WP_139082460.1">
    <property type="nucleotide sequence ID" value="NZ_VDFV01000025.1"/>
</dbReference>
<name>A0A5C4N9P9_9RHOB</name>
<keyword evidence="12" id="KW-0418">Kinase</keyword>
<evidence type="ECO:0000256" key="7">
    <source>
        <dbReference type="ARBA" id="ARBA00022490"/>
    </source>
</evidence>
<evidence type="ECO:0000256" key="2">
    <source>
        <dbReference type="ARBA" id="ARBA00001966"/>
    </source>
</evidence>
<keyword evidence="16" id="KW-0411">Iron-sulfur</keyword>
<keyword evidence="11" id="KW-0547">Nucleotide-binding</keyword>
<dbReference type="EC" id="2.7.13.3" evidence="4"/>
<comment type="catalytic activity">
    <reaction evidence="1">
        <text>ATP + protein L-histidine = ADP + protein N-phospho-L-histidine.</text>
        <dbReference type="EC" id="2.7.13.3"/>
    </reaction>
</comment>
<keyword evidence="20" id="KW-0472">Membrane</keyword>
<dbReference type="SMART" id="SM00387">
    <property type="entry name" value="HATPase_c"/>
    <property type="match status" value="1"/>
</dbReference>
<evidence type="ECO:0000313" key="22">
    <source>
        <dbReference type="EMBL" id="TNC68237.1"/>
    </source>
</evidence>
<keyword evidence="10" id="KW-0479">Metal-binding</keyword>
<comment type="subcellular location">
    <subcellularLocation>
        <location evidence="3">Cytoplasm</location>
    </subcellularLocation>
</comment>
<keyword evidence="7" id="KW-0963">Cytoplasm</keyword>
<evidence type="ECO:0000259" key="21">
    <source>
        <dbReference type="PROSITE" id="PS50109"/>
    </source>
</evidence>
<dbReference type="GO" id="GO:0005737">
    <property type="term" value="C:cytoplasm"/>
    <property type="evidence" value="ECO:0007669"/>
    <property type="project" value="UniProtKB-SubCell"/>
</dbReference>
<dbReference type="GO" id="GO:0016020">
    <property type="term" value="C:membrane"/>
    <property type="evidence" value="ECO:0007669"/>
    <property type="project" value="InterPro"/>
</dbReference>
<gene>
    <name evidence="22" type="ORF">FHG71_14725</name>
</gene>
<keyword evidence="15" id="KW-0902">Two-component regulatory system</keyword>
<keyword evidence="9" id="KW-0808">Transferase</keyword>
<dbReference type="PANTHER" id="PTHR24421">
    <property type="entry name" value="NITRATE/NITRITE SENSOR PROTEIN NARX-RELATED"/>
    <property type="match status" value="1"/>
</dbReference>
<evidence type="ECO:0000256" key="11">
    <source>
        <dbReference type="ARBA" id="ARBA00022741"/>
    </source>
</evidence>
<dbReference type="PRINTS" id="PR00344">
    <property type="entry name" value="BCTRLSENSOR"/>
</dbReference>
<dbReference type="Gene3D" id="3.30.565.10">
    <property type="entry name" value="Histidine kinase-like ATPase, C-terminal domain"/>
    <property type="match status" value="1"/>
</dbReference>
<keyword evidence="23" id="KW-1185">Reference proteome</keyword>
<feature type="transmembrane region" description="Helical" evidence="20">
    <location>
        <begin position="193"/>
        <end position="212"/>
    </location>
</feature>
<evidence type="ECO:0000256" key="9">
    <source>
        <dbReference type="ARBA" id="ARBA00022679"/>
    </source>
</evidence>
<evidence type="ECO:0000256" key="18">
    <source>
        <dbReference type="ARBA" id="ARBA00030800"/>
    </source>
</evidence>
<dbReference type="InterPro" id="IPR011712">
    <property type="entry name" value="Sig_transdc_His_kin_sub3_dim/P"/>
</dbReference>
<dbReference type="InterPro" id="IPR003594">
    <property type="entry name" value="HATPase_dom"/>
</dbReference>
<dbReference type="GO" id="GO:0000155">
    <property type="term" value="F:phosphorelay sensor kinase activity"/>
    <property type="evidence" value="ECO:0007669"/>
    <property type="project" value="InterPro"/>
</dbReference>
<dbReference type="OrthoDB" id="9778496at2"/>
<dbReference type="EMBL" id="VDFV01000025">
    <property type="protein sequence ID" value="TNC68237.1"/>
    <property type="molecule type" value="Genomic_DNA"/>
</dbReference>
<dbReference type="InterPro" id="IPR005467">
    <property type="entry name" value="His_kinase_dom"/>
</dbReference>
<keyword evidence="20" id="KW-0812">Transmembrane</keyword>
<evidence type="ECO:0000256" key="19">
    <source>
        <dbReference type="SAM" id="Coils"/>
    </source>
</evidence>
<keyword evidence="6" id="KW-0004">4Fe-4S</keyword>
<keyword evidence="13" id="KW-0067">ATP-binding</keyword>
<keyword evidence="19" id="KW-0175">Coiled coil</keyword>
<dbReference type="Pfam" id="PF07730">
    <property type="entry name" value="HisKA_3"/>
    <property type="match status" value="1"/>
</dbReference>
<evidence type="ECO:0000256" key="4">
    <source>
        <dbReference type="ARBA" id="ARBA00012438"/>
    </source>
</evidence>
<evidence type="ECO:0000313" key="23">
    <source>
        <dbReference type="Proteomes" id="UP000305709"/>
    </source>
</evidence>
<feature type="domain" description="Histidine kinase" evidence="21">
    <location>
        <begin position="369"/>
        <end position="457"/>
    </location>
</feature>